<feature type="transmembrane region" description="Helical" evidence="3">
    <location>
        <begin position="394"/>
        <end position="413"/>
    </location>
</feature>
<reference evidence="7" key="1">
    <citation type="submission" date="2017-04" db="EMBL/GenBank/DDBJ databases">
        <authorList>
            <person name="Varghese N."/>
            <person name="Submissions S."/>
        </authorList>
    </citation>
    <scope>NUCLEOTIDE SEQUENCE [LARGE SCALE GENOMIC DNA]</scope>
    <source>
        <strain evidence="7">RKEM611</strain>
    </source>
</reference>
<organism evidence="6 7">
    <name type="scientific">Pseudobacteriovorax antillogorgiicola</name>
    <dbReference type="NCBI Taxonomy" id="1513793"/>
    <lineage>
        <taxon>Bacteria</taxon>
        <taxon>Pseudomonadati</taxon>
        <taxon>Bdellovibrionota</taxon>
        <taxon>Oligoflexia</taxon>
        <taxon>Oligoflexales</taxon>
        <taxon>Pseudobacteriovoracaceae</taxon>
        <taxon>Pseudobacteriovorax</taxon>
    </lineage>
</organism>
<keyword evidence="7" id="KW-1185">Reference proteome</keyword>
<evidence type="ECO:0000259" key="4">
    <source>
        <dbReference type="Pfam" id="PF01578"/>
    </source>
</evidence>
<dbReference type="AlphaFoldDB" id="A0A1Y6BCX8"/>
<dbReference type="Proteomes" id="UP000192907">
    <property type="component" value="Unassembled WGS sequence"/>
</dbReference>
<feature type="domain" description="Cytochrome c assembly protein" evidence="4">
    <location>
        <begin position="89"/>
        <end position="295"/>
    </location>
</feature>
<evidence type="ECO:0000313" key="6">
    <source>
        <dbReference type="EMBL" id="SME97584.1"/>
    </source>
</evidence>
<feature type="transmembrane region" description="Helical" evidence="3">
    <location>
        <begin position="81"/>
        <end position="109"/>
    </location>
</feature>
<feature type="transmembrane region" description="Helical" evidence="3">
    <location>
        <begin position="209"/>
        <end position="229"/>
    </location>
</feature>
<evidence type="ECO:0000313" key="7">
    <source>
        <dbReference type="Proteomes" id="UP000192907"/>
    </source>
</evidence>
<name>A0A1Y6BCX8_9BACT</name>
<dbReference type="InterPro" id="IPR002541">
    <property type="entry name" value="Cyt_c_assembly"/>
</dbReference>
<comment type="similarity">
    <text evidence="1">Belongs to the CcmF/CycK/Ccl1/NrfE/CcsA family.</text>
</comment>
<protein>
    <submittedName>
        <fullName evidence="6">Cytochrome c-type biogenesis protein CcmF</fullName>
    </submittedName>
</protein>
<feature type="transmembrane region" description="Helical" evidence="3">
    <location>
        <begin position="313"/>
        <end position="330"/>
    </location>
</feature>
<feature type="transmembrane region" description="Helical" evidence="3">
    <location>
        <begin position="351"/>
        <end position="374"/>
    </location>
</feature>
<feature type="transmembrane region" description="Helical" evidence="3">
    <location>
        <begin position="276"/>
        <end position="293"/>
    </location>
</feature>
<keyword evidence="3" id="KW-0472">Membrane</keyword>
<dbReference type="EMBL" id="FWZT01000002">
    <property type="protein sequence ID" value="SME97584.1"/>
    <property type="molecule type" value="Genomic_DNA"/>
</dbReference>
<keyword evidence="3" id="KW-1133">Transmembrane helix</keyword>
<dbReference type="Pfam" id="PF16327">
    <property type="entry name" value="CcmF_C"/>
    <property type="match status" value="1"/>
</dbReference>
<sequence>MLANYGFFFIFLCCITSIYGTLSAIVAAYWRHRGLYLSSKFALTATSVLVTIAGCMLFYAFQQRDYSLLYVMKNSSNDLPAIYTITAFWSSLEGSHLIWTWMLALVGLVAIWTHSKDNEHIMPWVSASLQAVLAWMFYLAITHSDPFAQQLPAPPNGRGMNELLQNPYMAIHPPMLFLGYVGLAIPFAYAMAALGYGDITQGWNKTVRRWTLFSWILLTAAITLGGRWAYVELGWAGYWAWDPVENSSFMPWLMATALLHSLLVQDKLGHLKRLSIILAILGFFMCYFGTFITRSGIISSVHSFAESPIGENYLIYLSGVMFICISVFVWRAPSILPAETDKVWGFSKESALVITQFLLLSFAAIVFIGTMFPIVSEWMTGQRISVQAPYFNAFAPWIGLGFVVMIAVGNLMRFQSGKIPYGKKIIFGSVVFAIPLTAFFVYMGDVMATRSNWNLWAQLIGFYLTSWAIGCLCGDFYVKLKDLRFNMKLFFDRNLAYLGAFVAHMGLMIAIMGFLGNYRGLEKKVTLNEGETTALFGYEFTLDQGVQIKKDENATLFWTPVTVKKDGQLIGTVEPAQSRYPTKPDQTFNEIGIEGDFWNDVYLVLVDFDRASGKQVTFAININPTVRMVWWAITIMCVGGFIGLFDLYRGNKSRDVVAGNWEVKA</sequence>
<dbReference type="InterPro" id="IPR003567">
    <property type="entry name" value="Cyt_c_biogenesis"/>
</dbReference>
<keyword evidence="3" id="KW-0812">Transmembrane</keyword>
<accession>A0A1Y6BCX8</accession>
<dbReference type="GO" id="GO:0020037">
    <property type="term" value="F:heme binding"/>
    <property type="evidence" value="ECO:0007669"/>
    <property type="project" value="InterPro"/>
</dbReference>
<evidence type="ECO:0000256" key="2">
    <source>
        <dbReference type="ARBA" id="ARBA00022748"/>
    </source>
</evidence>
<dbReference type="Pfam" id="PF01578">
    <property type="entry name" value="Cytochrom_C_asm"/>
    <property type="match status" value="1"/>
</dbReference>
<feature type="transmembrane region" description="Helical" evidence="3">
    <location>
        <begin position="455"/>
        <end position="474"/>
    </location>
</feature>
<feature type="transmembrane region" description="Helical" evidence="3">
    <location>
        <begin position="41"/>
        <end position="61"/>
    </location>
</feature>
<dbReference type="InterPro" id="IPR032523">
    <property type="entry name" value="CcmF_C"/>
</dbReference>
<dbReference type="RefSeq" id="WP_132315044.1">
    <property type="nucleotide sequence ID" value="NZ_FWZT01000002.1"/>
</dbReference>
<feature type="transmembrane region" description="Helical" evidence="3">
    <location>
        <begin position="425"/>
        <end position="443"/>
    </location>
</feature>
<dbReference type="GO" id="GO:0017004">
    <property type="term" value="P:cytochrome complex assembly"/>
    <property type="evidence" value="ECO:0007669"/>
    <property type="project" value="UniProtKB-KW"/>
</dbReference>
<feature type="transmembrane region" description="Helical" evidence="3">
    <location>
        <begin position="6"/>
        <end position="29"/>
    </location>
</feature>
<dbReference type="GO" id="GO:0015232">
    <property type="term" value="F:heme transmembrane transporter activity"/>
    <property type="evidence" value="ECO:0007669"/>
    <property type="project" value="InterPro"/>
</dbReference>
<dbReference type="PANTHER" id="PTHR43653:SF1">
    <property type="entry name" value="CYTOCHROME C-TYPE BIOGENESIS PROTEIN CCMF"/>
    <property type="match status" value="1"/>
</dbReference>
<dbReference type="OrthoDB" id="9761451at2"/>
<dbReference type="GO" id="GO:0016020">
    <property type="term" value="C:membrane"/>
    <property type="evidence" value="ECO:0007669"/>
    <property type="project" value="InterPro"/>
</dbReference>
<feature type="transmembrane region" description="Helical" evidence="3">
    <location>
        <begin position="121"/>
        <end position="141"/>
    </location>
</feature>
<dbReference type="PRINTS" id="PR01410">
    <property type="entry name" value="CCBIOGENESIS"/>
</dbReference>
<dbReference type="STRING" id="1513793.SAMN06296036_102368"/>
<proteinExistence type="inferred from homology"/>
<evidence type="ECO:0000256" key="3">
    <source>
        <dbReference type="SAM" id="Phobius"/>
    </source>
</evidence>
<gene>
    <name evidence="6" type="ORF">SAMN06296036_102368</name>
</gene>
<feature type="transmembrane region" description="Helical" evidence="3">
    <location>
        <begin position="177"/>
        <end position="197"/>
    </location>
</feature>
<evidence type="ECO:0000259" key="5">
    <source>
        <dbReference type="Pfam" id="PF16327"/>
    </source>
</evidence>
<feature type="transmembrane region" description="Helical" evidence="3">
    <location>
        <begin position="628"/>
        <end position="648"/>
    </location>
</feature>
<feature type="domain" description="Cytochrome c-type biogenesis protein CcmF C-terminal" evidence="5">
    <location>
        <begin position="317"/>
        <end position="646"/>
    </location>
</feature>
<feature type="transmembrane region" description="Helical" evidence="3">
    <location>
        <begin position="495"/>
        <end position="515"/>
    </location>
</feature>
<dbReference type="PANTHER" id="PTHR43653">
    <property type="entry name" value="CYTOCHROME C ASSEMBLY PROTEIN-RELATED"/>
    <property type="match status" value="1"/>
</dbReference>
<evidence type="ECO:0000256" key="1">
    <source>
        <dbReference type="ARBA" id="ARBA00009186"/>
    </source>
</evidence>
<feature type="transmembrane region" description="Helical" evidence="3">
    <location>
        <begin position="249"/>
        <end position="264"/>
    </location>
</feature>
<keyword evidence="2" id="KW-0201">Cytochrome c-type biogenesis</keyword>